<sequence>MGKSIEFVKILKKRTIIITCVQDTRWDVSRYRNRVGILFDGDLQEQVVEARRINEKMMMIKLVVDLDVVVRGIPNMEKTFIGGDINGKIREASSDFDDVHEGYCFAERNGGGGFLLDFAKHFYLVIANSYFLILQNNLETFRSTIAMT</sequence>
<dbReference type="Proteomes" id="UP001311915">
    <property type="component" value="Unassembled WGS sequence"/>
</dbReference>
<gene>
    <name evidence="1" type="ORF">R3W88_007978</name>
</gene>
<comment type="caution">
    <text evidence="1">The sequence shown here is derived from an EMBL/GenBank/DDBJ whole genome shotgun (WGS) entry which is preliminary data.</text>
</comment>
<proteinExistence type="predicted"/>
<dbReference type="AlphaFoldDB" id="A0AAV9M776"/>
<accession>A0AAV9M776</accession>
<keyword evidence="2" id="KW-1185">Reference proteome</keyword>
<dbReference type="PANTHER" id="PTHR23227:SF67">
    <property type="entry name" value="CRANIOFACIAL DEVELOPMENT PROTEIN 2-LIKE"/>
    <property type="match status" value="1"/>
</dbReference>
<evidence type="ECO:0008006" key="3">
    <source>
        <dbReference type="Google" id="ProtNLM"/>
    </source>
</evidence>
<protein>
    <recommendedName>
        <fullName evidence="3">Craniofacial development protein 2-like</fullName>
    </recommendedName>
</protein>
<organism evidence="1 2">
    <name type="scientific">Solanum pinnatisectum</name>
    <name type="common">tansyleaf nightshade</name>
    <dbReference type="NCBI Taxonomy" id="50273"/>
    <lineage>
        <taxon>Eukaryota</taxon>
        <taxon>Viridiplantae</taxon>
        <taxon>Streptophyta</taxon>
        <taxon>Embryophyta</taxon>
        <taxon>Tracheophyta</taxon>
        <taxon>Spermatophyta</taxon>
        <taxon>Magnoliopsida</taxon>
        <taxon>eudicotyledons</taxon>
        <taxon>Gunneridae</taxon>
        <taxon>Pentapetalae</taxon>
        <taxon>asterids</taxon>
        <taxon>lamiids</taxon>
        <taxon>Solanales</taxon>
        <taxon>Solanaceae</taxon>
        <taxon>Solanoideae</taxon>
        <taxon>Solaneae</taxon>
        <taxon>Solanum</taxon>
    </lineage>
</organism>
<dbReference type="PANTHER" id="PTHR23227">
    <property type="entry name" value="BUCENTAUR RELATED"/>
    <property type="match status" value="1"/>
</dbReference>
<evidence type="ECO:0000313" key="1">
    <source>
        <dbReference type="EMBL" id="KAK4733717.1"/>
    </source>
</evidence>
<dbReference type="EMBL" id="JAWPEI010000002">
    <property type="protein sequence ID" value="KAK4733717.1"/>
    <property type="molecule type" value="Genomic_DNA"/>
</dbReference>
<evidence type="ECO:0000313" key="2">
    <source>
        <dbReference type="Proteomes" id="UP001311915"/>
    </source>
</evidence>
<reference evidence="1 2" key="1">
    <citation type="submission" date="2023-10" db="EMBL/GenBank/DDBJ databases">
        <title>Genome-Wide Identification Analysis in wild type Solanum Pinnatisectum Reveals Some Genes Defensing Phytophthora Infestans.</title>
        <authorList>
            <person name="Sun C."/>
        </authorList>
    </citation>
    <scope>NUCLEOTIDE SEQUENCE [LARGE SCALE GENOMIC DNA]</scope>
    <source>
        <strain evidence="1">LQN</strain>
        <tissue evidence="1">Leaf</tissue>
    </source>
</reference>
<name>A0AAV9M776_9SOLN</name>
<dbReference type="InterPro" id="IPR027124">
    <property type="entry name" value="Swc5/CFDP1/2"/>
</dbReference>